<keyword evidence="3" id="KW-1185">Reference proteome</keyword>
<feature type="compositionally biased region" description="Basic and acidic residues" evidence="1">
    <location>
        <begin position="69"/>
        <end position="84"/>
    </location>
</feature>
<evidence type="ECO:0000313" key="2">
    <source>
        <dbReference type="EMBL" id="TWW07944.1"/>
    </source>
</evidence>
<evidence type="ECO:0000313" key="3">
    <source>
        <dbReference type="Proteomes" id="UP000321083"/>
    </source>
</evidence>
<dbReference type="AlphaFoldDB" id="A0A5C6M3W5"/>
<dbReference type="EMBL" id="SRHE01000928">
    <property type="protein sequence ID" value="TWW07944.1"/>
    <property type="molecule type" value="Genomic_DNA"/>
</dbReference>
<proteinExistence type="predicted"/>
<name>A0A5C6M3W5_9PLAN</name>
<comment type="caution">
    <text evidence="2">The sequence shown here is derived from an EMBL/GenBank/DDBJ whole genome shotgun (WGS) entry which is preliminary data.</text>
</comment>
<protein>
    <submittedName>
        <fullName evidence="2">Uncharacterized protein</fullName>
    </submittedName>
</protein>
<reference evidence="2 3" key="2">
    <citation type="submission" date="2019-08" db="EMBL/GenBank/DDBJ databases">
        <authorList>
            <person name="Henke P."/>
        </authorList>
    </citation>
    <scope>NUCLEOTIDE SEQUENCE [LARGE SCALE GENOMIC DNA]</scope>
    <source>
        <strain evidence="2">Phe10_nw2017</strain>
    </source>
</reference>
<dbReference type="Proteomes" id="UP000321083">
    <property type="component" value="Unassembled WGS sequence"/>
</dbReference>
<sequence>MEHSVQESQSAVTDMDTRLQQVQTDFELLKMRREQAQSESDLLDLLATAGGSGDSTTGRLANDLTELEQQVREREARNSARRESAPLSESRPSRLSQSYERLERLKKLHEGRQPAVQP</sequence>
<gene>
    <name evidence="2" type="ORF">E3A20_29280</name>
</gene>
<feature type="region of interest" description="Disordered" evidence="1">
    <location>
        <begin position="43"/>
        <end position="118"/>
    </location>
</feature>
<organism evidence="2 3">
    <name type="scientific">Planctomyces bekefii</name>
    <dbReference type="NCBI Taxonomy" id="1653850"/>
    <lineage>
        <taxon>Bacteria</taxon>
        <taxon>Pseudomonadati</taxon>
        <taxon>Planctomycetota</taxon>
        <taxon>Planctomycetia</taxon>
        <taxon>Planctomycetales</taxon>
        <taxon>Planctomycetaceae</taxon>
        <taxon>Planctomyces</taxon>
    </lineage>
</organism>
<accession>A0A5C6M3W5</accession>
<reference evidence="2 3" key="1">
    <citation type="submission" date="2019-08" db="EMBL/GenBank/DDBJ databases">
        <title>100 year-old enigma solved: identification of Planctomyces bekefii, the type genus and species of the phylum Planctomycetes.</title>
        <authorList>
            <person name="Svetlana D.N."/>
            <person name="Overmann J."/>
        </authorList>
    </citation>
    <scope>NUCLEOTIDE SEQUENCE [LARGE SCALE GENOMIC DNA]</scope>
    <source>
        <strain evidence="2">Phe10_nw2017</strain>
    </source>
</reference>
<evidence type="ECO:0000256" key="1">
    <source>
        <dbReference type="SAM" id="MobiDB-lite"/>
    </source>
</evidence>
<feature type="compositionally biased region" description="Basic and acidic residues" evidence="1">
    <location>
        <begin position="100"/>
        <end position="112"/>
    </location>
</feature>